<dbReference type="GO" id="GO:0006937">
    <property type="term" value="P:regulation of muscle contraction"/>
    <property type="evidence" value="ECO:0007669"/>
    <property type="project" value="InterPro"/>
</dbReference>
<sequence>MMKKEEEDRLRRLVEEKKQSELEEKRRRLAEVEQKRQAADKVSKDKAAISSNFKVVKKGAVDPSQAQASTGGMDKFSNVESARNDLLKSKEQLEEEKKISLSFRIKPLDIDGLGTEGLKKKAAELWQQIVTLETEKYDLEERSKRQDYDGFNWKVPAQSQVGIQI</sequence>
<dbReference type="GO" id="GO:0045214">
    <property type="term" value="P:sarcomere organization"/>
    <property type="evidence" value="ECO:0007669"/>
    <property type="project" value="TreeGrafter"/>
</dbReference>
<protein>
    <submittedName>
        <fullName evidence="3">Troponin T</fullName>
    </submittedName>
</protein>
<dbReference type="GO" id="GO:0005861">
    <property type="term" value="C:troponin complex"/>
    <property type="evidence" value="ECO:0007669"/>
    <property type="project" value="InterPro"/>
</dbReference>
<evidence type="ECO:0000313" key="4">
    <source>
        <dbReference type="Proteomes" id="UP000076858"/>
    </source>
</evidence>
<dbReference type="InterPro" id="IPR027707">
    <property type="entry name" value="TNNT"/>
</dbReference>
<gene>
    <name evidence="3" type="ORF">APZ42_015072</name>
</gene>
<dbReference type="InterPro" id="IPR001978">
    <property type="entry name" value="Troponin"/>
</dbReference>
<dbReference type="PANTHER" id="PTHR11521:SF1">
    <property type="entry name" value="TROPONIN T, SKELETAL MUSCLE"/>
    <property type="match status" value="1"/>
</dbReference>
<evidence type="ECO:0000256" key="2">
    <source>
        <dbReference type="SAM" id="MobiDB-lite"/>
    </source>
</evidence>
<comment type="caution">
    <text evidence="3">The sequence shown here is derived from an EMBL/GenBank/DDBJ whole genome shotgun (WGS) entry which is preliminary data.</text>
</comment>
<feature type="region of interest" description="Disordered" evidence="2">
    <location>
        <begin position="1"/>
        <end position="43"/>
    </location>
</feature>
<dbReference type="OrthoDB" id="330499at2759"/>
<dbReference type="GO" id="GO:0006936">
    <property type="term" value="P:muscle contraction"/>
    <property type="evidence" value="ECO:0007669"/>
    <property type="project" value="TreeGrafter"/>
</dbReference>
<dbReference type="STRING" id="35525.A0A162P6C3"/>
<dbReference type="EMBL" id="LRGB01000512">
    <property type="protein sequence ID" value="KZS18561.1"/>
    <property type="molecule type" value="Genomic_DNA"/>
</dbReference>
<evidence type="ECO:0000313" key="3">
    <source>
        <dbReference type="EMBL" id="KZS18561.1"/>
    </source>
</evidence>
<name>A0A162P6C3_9CRUS</name>
<organism evidence="3 4">
    <name type="scientific">Daphnia magna</name>
    <dbReference type="NCBI Taxonomy" id="35525"/>
    <lineage>
        <taxon>Eukaryota</taxon>
        <taxon>Metazoa</taxon>
        <taxon>Ecdysozoa</taxon>
        <taxon>Arthropoda</taxon>
        <taxon>Crustacea</taxon>
        <taxon>Branchiopoda</taxon>
        <taxon>Diplostraca</taxon>
        <taxon>Cladocera</taxon>
        <taxon>Anomopoda</taxon>
        <taxon>Daphniidae</taxon>
        <taxon>Daphnia</taxon>
    </lineage>
</organism>
<dbReference type="GO" id="GO:0005523">
    <property type="term" value="F:tropomyosin binding"/>
    <property type="evidence" value="ECO:0007669"/>
    <property type="project" value="TreeGrafter"/>
</dbReference>
<dbReference type="InterPro" id="IPR038077">
    <property type="entry name" value="Troponin_sf"/>
</dbReference>
<dbReference type="Gene3D" id="1.20.5.350">
    <property type="match status" value="1"/>
</dbReference>
<comment type="similarity">
    <text evidence="1">Belongs to the troponin T family.</text>
</comment>
<keyword evidence="4" id="KW-1185">Reference proteome</keyword>
<dbReference type="PANTHER" id="PTHR11521">
    <property type="entry name" value="TROPONIN T"/>
    <property type="match status" value="1"/>
</dbReference>
<reference evidence="3 4" key="1">
    <citation type="submission" date="2016-03" db="EMBL/GenBank/DDBJ databases">
        <title>EvidentialGene: Evidence-directed Construction of Genes on Genomes.</title>
        <authorList>
            <person name="Gilbert D.G."/>
            <person name="Choi J.-H."/>
            <person name="Mockaitis K."/>
            <person name="Colbourne J."/>
            <person name="Pfrender M."/>
        </authorList>
    </citation>
    <scope>NUCLEOTIDE SEQUENCE [LARGE SCALE GENOMIC DNA]</scope>
    <source>
        <strain evidence="3 4">Xinb3</strain>
        <tissue evidence="3">Complete organism</tissue>
    </source>
</reference>
<dbReference type="Proteomes" id="UP000076858">
    <property type="component" value="Unassembled WGS sequence"/>
</dbReference>
<dbReference type="AlphaFoldDB" id="A0A162P6C3"/>
<accession>A0A162P6C3</accession>
<evidence type="ECO:0000256" key="1">
    <source>
        <dbReference type="ARBA" id="ARBA00008330"/>
    </source>
</evidence>
<dbReference type="Pfam" id="PF00992">
    <property type="entry name" value="Troponin"/>
    <property type="match status" value="1"/>
</dbReference>
<dbReference type="SUPFAM" id="SSF90250">
    <property type="entry name" value="Troponin coil-coiled subunits"/>
    <property type="match status" value="1"/>
</dbReference>
<proteinExistence type="inferred from homology"/>